<dbReference type="EMBL" id="JARAOO010000003">
    <property type="protein sequence ID" value="KAJ7975446.1"/>
    <property type="molecule type" value="Genomic_DNA"/>
</dbReference>
<accession>A0AAD7Q5U4</accession>
<dbReference type="AlphaFoldDB" id="A0AAD7Q5U4"/>
<keyword evidence="2" id="KW-1185">Reference proteome</keyword>
<dbReference type="InterPro" id="IPR011065">
    <property type="entry name" value="Kunitz_inhibitor_STI-like_sf"/>
</dbReference>
<organism evidence="1 2">
    <name type="scientific">Quillaja saponaria</name>
    <name type="common">Soap bark tree</name>
    <dbReference type="NCBI Taxonomy" id="32244"/>
    <lineage>
        <taxon>Eukaryota</taxon>
        <taxon>Viridiplantae</taxon>
        <taxon>Streptophyta</taxon>
        <taxon>Embryophyta</taxon>
        <taxon>Tracheophyta</taxon>
        <taxon>Spermatophyta</taxon>
        <taxon>Magnoliopsida</taxon>
        <taxon>eudicotyledons</taxon>
        <taxon>Gunneridae</taxon>
        <taxon>Pentapetalae</taxon>
        <taxon>rosids</taxon>
        <taxon>fabids</taxon>
        <taxon>Fabales</taxon>
        <taxon>Quillajaceae</taxon>
        <taxon>Quillaja</taxon>
    </lineage>
</organism>
<evidence type="ECO:0000313" key="2">
    <source>
        <dbReference type="Proteomes" id="UP001163823"/>
    </source>
</evidence>
<dbReference type="GO" id="GO:0004866">
    <property type="term" value="F:endopeptidase inhibitor activity"/>
    <property type="evidence" value="ECO:0007669"/>
    <property type="project" value="InterPro"/>
</dbReference>
<dbReference type="PROSITE" id="PS00283">
    <property type="entry name" value="SOYBEAN_KUNITZ"/>
    <property type="match status" value="1"/>
</dbReference>
<reference evidence="1" key="1">
    <citation type="journal article" date="2023" name="Science">
        <title>Elucidation of the pathway for biosynthesis of saponin adjuvants from the soapbark tree.</title>
        <authorList>
            <person name="Reed J."/>
            <person name="Orme A."/>
            <person name="El-Demerdash A."/>
            <person name="Owen C."/>
            <person name="Martin L.B.B."/>
            <person name="Misra R.C."/>
            <person name="Kikuchi S."/>
            <person name="Rejzek M."/>
            <person name="Martin A.C."/>
            <person name="Harkess A."/>
            <person name="Leebens-Mack J."/>
            <person name="Louveau T."/>
            <person name="Stephenson M.J."/>
            <person name="Osbourn A."/>
        </authorList>
    </citation>
    <scope>NUCLEOTIDE SEQUENCE</scope>
    <source>
        <strain evidence="1">S10</strain>
    </source>
</reference>
<dbReference type="Proteomes" id="UP001163823">
    <property type="component" value="Chromosome 3"/>
</dbReference>
<dbReference type="CDD" id="cd00178">
    <property type="entry name" value="beta-trefoil_STI"/>
    <property type="match status" value="1"/>
</dbReference>
<dbReference type="PANTHER" id="PTHR33107">
    <property type="entry name" value="KUNITZ TRYPSIN INHIBITOR 2"/>
    <property type="match status" value="1"/>
</dbReference>
<dbReference type="InterPro" id="IPR002160">
    <property type="entry name" value="Prot_inh_Kunz-lg"/>
</dbReference>
<dbReference type="Gene3D" id="2.80.10.50">
    <property type="match status" value="1"/>
</dbReference>
<gene>
    <name evidence="1" type="ORF">O6P43_005369</name>
</gene>
<sequence>MMSTKPSVVHGQVVLDAEGEPLEWDRDYHILPASWGIEGGGISLGFYNNSRCPLYVVQDRSILKDGMAAAFSSKTKDRFVRASTDLSITTRGSIAICRDLLMWKLVHETGRRWLVSTGTPEPVNSLFQIVPYKSNYYTIRFCPTPTDIPTLCKGLGLYVAEDKTRYLALSDDLRPYLFKFRKAVDPYAAQPLKTVVSV</sequence>
<comment type="caution">
    <text evidence="1">The sequence shown here is derived from an EMBL/GenBank/DDBJ whole genome shotgun (WGS) entry which is preliminary data.</text>
</comment>
<dbReference type="Pfam" id="PF00197">
    <property type="entry name" value="Kunitz_legume"/>
    <property type="match status" value="1"/>
</dbReference>
<evidence type="ECO:0000313" key="1">
    <source>
        <dbReference type="EMBL" id="KAJ7975446.1"/>
    </source>
</evidence>
<dbReference type="SMART" id="SM00452">
    <property type="entry name" value="STI"/>
    <property type="match status" value="1"/>
</dbReference>
<dbReference type="PANTHER" id="PTHR33107:SF5">
    <property type="entry name" value="KUNITZ TRYPSIN INHIBITOR 5"/>
    <property type="match status" value="1"/>
</dbReference>
<proteinExistence type="predicted"/>
<dbReference type="PRINTS" id="PR00291">
    <property type="entry name" value="KUNITZINHBTR"/>
</dbReference>
<dbReference type="InterPro" id="IPR056368">
    <property type="entry name" value="KTI1"/>
</dbReference>
<dbReference type="SUPFAM" id="SSF50386">
    <property type="entry name" value="STI-like"/>
    <property type="match status" value="1"/>
</dbReference>
<protein>
    <submittedName>
        <fullName evidence="1">Kunitz trypsin inhibitor</fullName>
    </submittedName>
</protein>
<name>A0AAD7Q5U4_QUISA</name>